<evidence type="ECO:0000313" key="2">
    <source>
        <dbReference type="Proteomes" id="UP000683360"/>
    </source>
</evidence>
<dbReference type="AlphaFoldDB" id="A0A8S3T4E8"/>
<sequence length="152" mass="17077">MALLLILIIETAIAYVFKCPAQAEWRFRANVSCLSEDKYVCLLNLLEQKYQDNCLGSERSSIGSNLVFQPLFNLAECKAGRYQPIVFTTHGNSGCIFLKSNCDGDGQIVYNNGTSNNDIACRCDYTKGYVLYQNQNTVASVYHLKRIVHVSE</sequence>
<accession>A0A8S3T4E8</accession>
<name>A0A8S3T4E8_MYTED</name>
<gene>
    <name evidence="1" type="ORF">MEDL_38533</name>
</gene>
<organism evidence="1 2">
    <name type="scientific">Mytilus edulis</name>
    <name type="common">Blue mussel</name>
    <dbReference type="NCBI Taxonomy" id="6550"/>
    <lineage>
        <taxon>Eukaryota</taxon>
        <taxon>Metazoa</taxon>
        <taxon>Spiralia</taxon>
        <taxon>Lophotrochozoa</taxon>
        <taxon>Mollusca</taxon>
        <taxon>Bivalvia</taxon>
        <taxon>Autobranchia</taxon>
        <taxon>Pteriomorphia</taxon>
        <taxon>Mytilida</taxon>
        <taxon>Mytiloidea</taxon>
        <taxon>Mytilidae</taxon>
        <taxon>Mytilinae</taxon>
        <taxon>Mytilus</taxon>
    </lineage>
</organism>
<evidence type="ECO:0000313" key="1">
    <source>
        <dbReference type="EMBL" id="CAG2225386.1"/>
    </source>
</evidence>
<dbReference type="EMBL" id="CAJPWZ010001848">
    <property type="protein sequence ID" value="CAG2225386.1"/>
    <property type="molecule type" value="Genomic_DNA"/>
</dbReference>
<comment type="caution">
    <text evidence="1">The sequence shown here is derived from an EMBL/GenBank/DDBJ whole genome shotgun (WGS) entry which is preliminary data.</text>
</comment>
<proteinExistence type="predicted"/>
<reference evidence="1" key="1">
    <citation type="submission" date="2021-03" db="EMBL/GenBank/DDBJ databases">
        <authorList>
            <person name="Bekaert M."/>
        </authorList>
    </citation>
    <scope>NUCLEOTIDE SEQUENCE</scope>
</reference>
<dbReference type="Proteomes" id="UP000683360">
    <property type="component" value="Unassembled WGS sequence"/>
</dbReference>
<keyword evidence="2" id="KW-1185">Reference proteome</keyword>
<protein>
    <submittedName>
        <fullName evidence="1">Uncharacterized protein</fullName>
    </submittedName>
</protein>